<dbReference type="AlphaFoldDB" id="A0A6M3KWJ8"/>
<name>A0A6M3KWJ8_9ZZZZ</name>
<reference evidence="1" key="1">
    <citation type="submission" date="2020-03" db="EMBL/GenBank/DDBJ databases">
        <title>The deep terrestrial virosphere.</title>
        <authorList>
            <person name="Holmfeldt K."/>
            <person name="Nilsson E."/>
            <person name="Simone D."/>
            <person name="Lopez-Fernandez M."/>
            <person name="Wu X."/>
            <person name="de Brujin I."/>
            <person name="Lundin D."/>
            <person name="Andersson A."/>
            <person name="Bertilsson S."/>
            <person name="Dopson M."/>
        </authorList>
    </citation>
    <scope>NUCLEOTIDE SEQUENCE</scope>
    <source>
        <strain evidence="1">MM415B02197</strain>
    </source>
</reference>
<dbReference type="EMBL" id="MT142585">
    <property type="protein sequence ID" value="QJA85628.1"/>
    <property type="molecule type" value="Genomic_DNA"/>
</dbReference>
<organism evidence="1">
    <name type="scientific">viral metagenome</name>
    <dbReference type="NCBI Taxonomy" id="1070528"/>
    <lineage>
        <taxon>unclassified sequences</taxon>
        <taxon>metagenomes</taxon>
        <taxon>organismal metagenomes</taxon>
    </lineage>
</organism>
<protein>
    <submittedName>
        <fullName evidence="1">Uncharacterized protein</fullName>
    </submittedName>
</protein>
<accession>A0A6M3KWJ8</accession>
<proteinExistence type="predicted"/>
<evidence type="ECO:0000313" key="1">
    <source>
        <dbReference type="EMBL" id="QJA85628.1"/>
    </source>
</evidence>
<sequence>MPDPRIWPIKSSEDWSQAVEAVSGIIVEANTKRADMDITNVCDCWVYLSRSDPAEALAGIPLAPWGGSYHIGTNNMWEGPIWAICVCDESKIVIPGNYCTVAISEGSRPR</sequence>
<gene>
    <name evidence="1" type="ORF">MM415B02197_0014</name>
</gene>